<keyword evidence="2" id="KW-0472">Membrane</keyword>
<dbReference type="InterPro" id="IPR025241">
    <property type="entry name" value="DUF4190"/>
</dbReference>
<evidence type="ECO:0000259" key="3">
    <source>
        <dbReference type="Pfam" id="PF13828"/>
    </source>
</evidence>
<feature type="domain" description="DUF4190" evidence="3">
    <location>
        <begin position="102"/>
        <end position="162"/>
    </location>
</feature>
<feature type="compositionally biased region" description="Low complexity" evidence="1">
    <location>
        <begin position="1"/>
        <end position="16"/>
    </location>
</feature>
<gene>
    <name evidence="4" type="ORF">ACFFHU_11280</name>
</gene>
<sequence>MTYPSQPGGSEQPSGGWTDPTEPTRQFSGPPAQPGPAYPASGPAAPGYPSSGAAAPGYPAGAPGYQTGAPGYQYPGQPAGPTPGYPYGYGQPVPAQRPNNTLALVSMILALVGVATCITAPVGAILGHVAMKQIRERGEGGEGMAKTGIIVGWILTGLLVLLLIGYGIAIAFAIKNGDTSSADTGY</sequence>
<comment type="caution">
    <text evidence="4">The sequence shown here is derived from an EMBL/GenBank/DDBJ whole genome shotgun (WGS) entry which is preliminary data.</text>
</comment>
<dbReference type="RefSeq" id="WP_377337940.1">
    <property type="nucleotide sequence ID" value="NZ_JBHLUE010000008.1"/>
</dbReference>
<evidence type="ECO:0000256" key="1">
    <source>
        <dbReference type="SAM" id="MobiDB-lite"/>
    </source>
</evidence>
<keyword evidence="5" id="KW-1185">Reference proteome</keyword>
<feature type="compositionally biased region" description="Low complexity" evidence="1">
    <location>
        <begin position="38"/>
        <end position="56"/>
    </location>
</feature>
<keyword evidence="2" id="KW-0812">Transmembrane</keyword>
<proteinExistence type="predicted"/>
<feature type="region of interest" description="Disordered" evidence="1">
    <location>
        <begin position="1"/>
        <end position="56"/>
    </location>
</feature>
<dbReference type="EMBL" id="JBHLUE010000008">
    <property type="protein sequence ID" value="MFC0564714.1"/>
    <property type="molecule type" value="Genomic_DNA"/>
</dbReference>
<evidence type="ECO:0000256" key="2">
    <source>
        <dbReference type="SAM" id="Phobius"/>
    </source>
</evidence>
<organism evidence="4 5">
    <name type="scientific">Plantactinospora siamensis</name>
    <dbReference type="NCBI Taxonomy" id="555372"/>
    <lineage>
        <taxon>Bacteria</taxon>
        <taxon>Bacillati</taxon>
        <taxon>Actinomycetota</taxon>
        <taxon>Actinomycetes</taxon>
        <taxon>Micromonosporales</taxon>
        <taxon>Micromonosporaceae</taxon>
        <taxon>Plantactinospora</taxon>
    </lineage>
</organism>
<feature type="transmembrane region" description="Helical" evidence="2">
    <location>
        <begin position="102"/>
        <end position="129"/>
    </location>
</feature>
<name>A0ABV6NVI7_9ACTN</name>
<keyword evidence="2" id="KW-1133">Transmembrane helix</keyword>
<evidence type="ECO:0000313" key="5">
    <source>
        <dbReference type="Proteomes" id="UP001589894"/>
    </source>
</evidence>
<dbReference type="Pfam" id="PF13828">
    <property type="entry name" value="DUF4190"/>
    <property type="match status" value="1"/>
</dbReference>
<evidence type="ECO:0000313" key="4">
    <source>
        <dbReference type="EMBL" id="MFC0564714.1"/>
    </source>
</evidence>
<feature type="transmembrane region" description="Helical" evidence="2">
    <location>
        <begin position="150"/>
        <end position="174"/>
    </location>
</feature>
<protein>
    <submittedName>
        <fullName evidence="4">DUF4190 domain-containing protein</fullName>
    </submittedName>
</protein>
<reference evidence="4 5" key="1">
    <citation type="submission" date="2024-09" db="EMBL/GenBank/DDBJ databases">
        <authorList>
            <person name="Sun Q."/>
            <person name="Mori K."/>
        </authorList>
    </citation>
    <scope>NUCLEOTIDE SEQUENCE [LARGE SCALE GENOMIC DNA]</scope>
    <source>
        <strain evidence="4 5">TBRC 2205</strain>
    </source>
</reference>
<accession>A0ABV6NVI7</accession>
<dbReference type="Proteomes" id="UP001589894">
    <property type="component" value="Unassembled WGS sequence"/>
</dbReference>